<evidence type="ECO:0000256" key="7">
    <source>
        <dbReference type="ARBA" id="ARBA00048037"/>
    </source>
</evidence>
<feature type="domain" description="BPL/LPL catalytic" evidence="8">
    <location>
        <begin position="26"/>
        <end position="211"/>
    </location>
</feature>
<dbReference type="PROSITE" id="PS51733">
    <property type="entry name" value="BPL_LPL_CATALYTIC"/>
    <property type="match status" value="1"/>
</dbReference>
<dbReference type="GO" id="GO:0016979">
    <property type="term" value="F:lipoate-protein ligase activity"/>
    <property type="evidence" value="ECO:0007669"/>
    <property type="project" value="UniProtKB-EC"/>
</dbReference>
<accession>A0A4R0XTQ6</accession>
<keyword evidence="5" id="KW-0547">Nucleotide-binding</keyword>
<sequence>MKIYLSKSNNPYLNQALEYELAKNNKGADKILFLWLNKNAIIIGRNQNIFNEVNEMFVKEKEIKISRRYSGGGAVYHDLGNILFSNISQKDDTKSYEKFLEPIISFLRTLGINAKFQGRNDVLIDDMKISGNAQFLLGDQLVTHGTLLFDADLSVLNKALLSNKHKLKSKGIKSNRMRVTNIKEHLSSPMDSTEFINKLIEFFVENNEGEILDIPTEIHEKALNLSQEIMKKEWIFNKSPSASLKNERKLPGGNISIFFDVIKGNIKNMEIRGDFLSKKDITEVGTLLENQEYSRDTVEAILENINLTDYLGTITQEEFIDLLMGE</sequence>
<dbReference type="GO" id="GO:0017118">
    <property type="term" value="F:lipoyltransferase activity"/>
    <property type="evidence" value="ECO:0007669"/>
    <property type="project" value="TreeGrafter"/>
</dbReference>
<dbReference type="NCBIfam" id="TIGR00545">
    <property type="entry name" value="lipoyltrans"/>
    <property type="match status" value="1"/>
</dbReference>
<protein>
    <recommendedName>
        <fullName evidence="3">lipoate--protein ligase</fullName>
        <ecNumber evidence="3">6.3.1.20</ecNumber>
    </recommendedName>
</protein>
<evidence type="ECO:0000256" key="3">
    <source>
        <dbReference type="ARBA" id="ARBA00012367"/>
    </source>
</evidence>
<evidence type="ECO:0000313" key="9">
    <source>
        <dbReference type="EMBL" id="TCG11896.1"/>
    </source>
</evidence>
<keyword evidence="9" id="KW-0808">Transferase</keyword>
<dbReference type="SUPFAM" id="SSF55681">
    <property type="entry name" value="Class II aaRS and biotin synthetases"/>
    <property type="match status" value="1"/>
</dbReference>
<keyword evidence="4" id="KW-0436">Ligase</keyword>
<dbReference type="Proteomes" id="UP000294192">
    <property type="component" value="Unassembled WGS sequence"/>
</dbReference>
<dbReference type="GO" id="GO:0005737">
    <property type="term" value="C:cytoplasm"/>
    <property type="evidence" value="ECO:0007669"/>
    <property type="project" value="TreeGrafter"/>
</dbReference>
<dbReference type="AlphaFoldDB" id="A0A4R0XTQ6"/>
<comment type="caution">
    <text evidence="9">The sequence shown here is derived from an EMBL/GenBank/DDBJ whole genome shotgun (WGS) entry which is preliminary data.</text>
</comment>
<dbReference type="PANTHER" id="PTHR12561">
    <property type="entry name" value="LIPOATE-PROTEIN LIGASE"/>
    <property type="match status" value="1"/>
</dbReference>
<dbReference type="RefSeq" id="WP_131598356.1">
    <property type="nucleotide sequence ID" value="NZ_CBDBYK010000005.1"/>
</dbReference>
<dbReference type="PANTHER" id="PTHR12561:SF3">
    <property type="entry name" value="LIPOYLTRANSFERASE 1, MITOCHONDRIAL"/>
    <property type="match status" value="1"/>
</dbReference>
<evidence type="ECO:0000313" key="10">
    <source>
        <dbReference type="Proteomes" id="UP000294192"/>
    </source>
</evidence>
<dbReference type="InterPro" id="IPR004143">
    <property type="entry name" value="BPL_LPL_catalytic"/>
</dbReference>
<keyword evidence="6" id="KW-0067">ATP-binding</keyword>
<dbReference type="OrthoDB" id="9788148at2"/>
<dbReference type="GO" id="GO:0005524">
    <property type="term" value="F:ATP binding"/>
    <property type="evidence" value="ECO:0007669"/>
    <property type="project" value="UniProtKB-KW"/>
</dbReference>
<evidence type="ECO:0000256" key="4">
    <source>
        <dbReference type="ARBA" id="ARBA00022598"/>
    </source>
</evidence>
<reference evidence="9 10" key="1">
    <citation type="submission" date="2018-02" db="EMBL/GenBank/DDBJ databases">
        <title>Mycoplasma marinum and Mycoplasma todarodis sp. nov., moderately halophilic and psychrotolerant mycoplasmas isolated from cephalopods.</title>
        <authorList>
            <person name="Viver T."/>
        </authorList>
    </citation>
    <scope>NUCLEOTIDE SEQUENCE [LARGE SCALE GENOMIC DNA]</scope>
    <source>
        <strain evidence="9 10">PE</strain>
    </source>
</reference>
<evidence type="ECO:0000256" key="1">
    <source>
        <dbReference type="ARBA" id="ARBA00005085"/>
    </source>
</evidence>
<dbReference type="InterPro" id="IPR045864">
    <property type="entry name" value="aa-tRNA-synth_II/BPL/LPL"/>
</dbReference>
<comment type="catalytic activity">
    <reaction evidence="7">
        <text>L-lysyl-[lipoyl-carrier protein] + (R)-lipoate + ATP = N(6)-[(R)-lipoyl]-L-lysyl-[lipoyl-carrier protein] + AMP + diphosphate + H(+)</text>
        <dbReference type="Rhea" id="RHEA:49288"/>
        <dbReference type="Rhea" id="RHEA-COMP:10500"/>
        <dbReference type="Rhea" id="RHEA-COMP:10502"/>
        <dbReference type="ChEBI" id="CHEBI:15378"/>
        <dbReference type="ChEBI" id="CHEBI:29969"/>
        <dbReference type="ChEBI" id="CHEBI:30616"/>
        <dbReference type="ChEBI" id="CHEBI:33019"/>
        <dbReference type="ChEBI" id="CHEBI:83088"/>
        <dbReference type="ChEBI" id="CHEBI:83099"/>
        <dbReference type="ChEBI" id="CHEBI:456215"/>
        <dbReference type="EC" id="6.3.1.20"/>
    </reaction>
</comment>
<dbReference type="Pfam" id="PF21948">
    <property type="entry name" value="LplA-B_cat"/>
    <property type="match status" value="1"/>
</dbReference>
<name>A0A4R0XTQ6_9MOLU</name>
<evidence type="ECO:0000256" key="5">
    <source>
        <dbReference type="ARBA" id="ARBA00022741"/>
    </source>
</evidence>
<proteinExistence type="predicted"/>
<evidence type="ECO:0000256" key="2">
    <source>
        <dbReference type="ARBA" id="ARBA00005124"/>
    </source>
</evidence>
<comment type="pathway">
    <text evidence="1">Protein modification; protein lipoylation via exogenous pathway; protein N(6)-(lipoyl)lysine from lipoate: step 2/2.</text>
</comment>
<dbReference type="CDD" id="cd16443">
    <property type="entry name" value="LplA"/>
    <property type="match status" value="1"/>
</dbReference>
<dbReference type="UniPathway" id="UPA00537">
    <property type="reaction ID" value="UER00594"/>
</dbReference>
<dbReference type="Gene3D" id="3.30.930.10">
    <property type="entry name" value="Bira Bifunctional Protein, Domain 2"/>
    <property type="match status" value="1"/>
</dbReference>
<organism evidence="9 10">
    <name type="scientific">Mycoplasma marinum</name>
    <dbReference type="NCBI Taxonomy" id="1937190"/>
    <lineage>
        <taxon>Bacteria</taxon>
        <taxon>Bacillati</taxon>
        <taxon>Mycoplasmatota</taxon>
        <taxon>Mollicutes</taxon>
        <taxon>Mycoplasmataceae</taxon>
        <taxon>Mycoplasma</taxon>
    </lineage>
</organism>
<dbReference type="GO" id="GO:0009249">
    <property type="term" value="P:protein lipoylation"/>
    <property type="evidence" value="ECO:0007669"/>
    <property type="project" value="InterPro"/>
</dbReference>
<dbReference type="Gene3D" id="3.30.390.50">
    <property type="entry name" value="CO dehydrogenase flavoprotein, C-terminal domain"/>
    <property type="match status" value="1"/>
</dbReference>
<dbReference type="EC" id="6.3.1.20" evidence="3"/>
<dbReference type="SUPFAM" id="SSF82649">
    <property type="entry name" value="SufE/NifU"/>
    <property type="match status" value="1"/>
</dbReference>
<dbReference type="Pfam" id="PF10437">
    <property type="entry name" value="Lip_prot_lig_C"/>
    <property type="match status" value="1"/>
</dbReference>
<comment type="pathway">
    <text evidence="2">Protein modification; protein lipoylation via exogenous pathway; protein N(6)-(lipoyl)lysine from lipoate: step 1/2.</text>
</comment>
<evidence type="ECO:0000259" key="8">
    <source>
        <dbReference type="PROSITE" id="PS51733"/>
    </source>
</evidence>
<gene>
    <name evidence="9" type="ORF">C4B24_00675</name>
</gene>
<dbReference type="InterPro" id="IPR004562">
    <property type="entry name" value="LipoylTrfase_LipoateP_Ligase"/>
</dbReference>
<keyword evidence="10" id="KW-1185">Reference proteome</keyword>
<dbReference type="EMBL" id="PSZO01000002">
    <property type="protein sequence ID" value="TCG11896.1"/>
    <property type="molecule type" value="Genomic_DNA"/>
</dbReference>
<evidence type="ECO:0000256" key="6">
    <source>
        <dbReference type="ARBA" id="ARBA00022840"/>
    </source>
</evidence>
<dbReference type="InterPro" id="IPR019491">
    <property type="entry name" value="Lipoate_protein_ligase_C"/>
</dbReference>